<dbReference type="PANTHER" id="PTHR45913">
    <property type="entry name" value="EPM2A-INTERACTING PROTEIN 1"/>
    <property type="match status" value="1"/>
</dbReference>
<comment type="caution">
    <text evidence="1">The sequence shown here is derived from an EMBL/GenBank/DDBJ whole genome shotgun (WGS) entry which is preliminary data.</text>
</comment>
<reference evidence="1 2" key="1">
    <citation type="submission" date="2023-01" db="EMBL/GenBank/DDBJ databases">
        <authorList>
            <person name="Whitehead M."/>
        </authorList>
    </citation>
    <scope>NUCLEOTIDE SEQUENCE [LARGE SCALE GENOMIC DNA]</scope>
</reference>
<dbReference type="AlphaFoldDB" id="A0AAV0WJ40"/>
<evidence type="ECO:0008006" key="3">
    <source>
        <dbReference type="Google" id="ProtNLM"/>
    </source>
</evidence>
<evidence type="ECO:0000313" key="2">
    <source>
        <dbReference type="Proteomes" id="UP001160148"/>
    </source>
</evidence>
<dbReference type="PANTHER" id="PTHR45913:SF19">
    <property type="entry name" value="LOW QUALITY PROTEIN: ZINC FINGER BED DOMAIN-CONTAINING PROTEIN 5-LIKE"/>
    <property type="match status" value="1"/>
</dbReference>
<dbReference type="Proteomes" id="UP001160148">
    <property type="component" value="Unassembled WGS sequence"/>
</dbReference>
<dbReference type="EMBL" id="CARXXK010000002">
    <property type="protein sequence ID" value="CAI6355778.1"/>
    <property type="molecule type" value="Genomic_DNA"/>
</dbReference>
<proteinExistence type="predicted"/>
<evidence type="ECO:0000313" key="1">
    <source>
        <dbReference type="EMBL" id="CAI6355778.1"/>
    </source>
</evidence>
<accession>A0AAV0WJ40</accession>
<organism evidence="1 2">
    <name type="scientific">Macrosiphum euphorbiae</name>
    <name type="common">potato aphid</name>
    <dbReference type="NCBI Taxonomy" id="13131"/>
    <lineage>
        <taxon>Eukaryota</taxon>
        <taxon>Metazoa</taxon>
        <taxon>Ecdysozoa</taxon>
        <taxon>Arthropoda</taxon>
        <taxon>Hexapoda</taxon>
        <taxon>Insecta</taxon>
        <taxon>Pterygota</taxon>
        <taxon>Neoptera</taxon>
        <taxon>Paraneoptera</taxon>
        <taxon>Hemiptera</taxon>
        <taxon>Sternorrhyncha</taxon>
        <taxon>Aphidomorpha</taxon>
        <taxon>Aphidoidea</taxon>
        <taxon>Aphididae</taxon>
        <taxon>Macrosiphini</taxon>
        <taxon>Macrosiphum</taxon>
    </lineage>
</organism>
<protein>
    <recommendedName>
        <fullName evidence="3">BED-type domain-containing protein</fullName>
    </recommendedName>
</protein>
<gene>
    <name evidence="1" type="ORF">MEUPH1_LOCUS11594</name>
</gene>
<keyword evidence="2" id="KW-1185">Reference proteome</keyword>
<name>A0AAV0WJ40_9HEMI</name>
<sequence>MAENPDGQCVICNKIMCNSSFLPAKLRRHLDTNHPKLKDKSLSFFKRHKEVQKYGGAALHKYAKTDNENATEASFMLSYRIARAGKPHTIVEDLIKPCMTEIVSCVLGEDAAKKITAVQCSNNVISDRIHKISYHIQDELICRLKNSKMFAI</sequence>